<feature type="transmembrane region" description="Helical" evidence="11">
    <location>
        <begin position="216"/>
        <end position="236"/>
    </location>
</feature>
<evidence type="ECO:0000256" key="6">
    <source>
        <dbReference type="ARBA" id="ARBA00022781"/>
    </source>
</evidence>
<keyword evidence="5 11" id="KW-0812">Transmembrane</keyword>
<feature type="transmembrane region" description="Helical" evidence="11">
    <location>
        <begin position="144"/>
        <end position="163"/>
    </location>
</feature>
<feature type="transmembrane region" description="Helical" evidence="11">
    <location>
        <begin position="183"/>
        <end position="200"/>
    </location>
</feature>
<evidence type="ECO:0008006" key="14">
    <source>
        <dbReference type="Google" id="ProtNLM"/>
    </source>
</evidence>
<evidence type="ECO:0000256" key="8">
    <source>
        <dbReference type="ARBA" id="ARBA00023065"/>
    </source>
</evidence>
<evidence type="ECO:0000256" key="10">
    <source>
        <dbReference type="ARBA" id="ARBA00023303"/>
    </source>
</evidence>
<evidence type="ECO:0000256" key="1">
    <source>
        <dbReference type="ARBA" id="ARBA00004651"/>
    </source>
</evidence>
<dbReference type="InterPro" id="IPR004878">
    <property type="entry name" value="Otopetrin"/>
</dbReference>
<dbReference type="EMBL" id="JAXCGZ010011409">
    <property type="protein sequence ID" value="KAK7074920.1"/>
    <property type="molecule type" value="Genomic_DNA"/>
</dbReference>
<dbReference type="Proteomes" id="UP001381693">
    <property type="component" value="Unassembled WGS sequence"/>
</dbReference>
<keyword evidence="13" id="KW-1185">Reference proteome</keyword>
<evidence type="ECO:0000256" key="4">
    <source>
        <dbReference type="ARBA" id="ARBA00022475"/>
    </source>
</evidence>
<evidence type="ECO:0000256" key="7">
    <source>
        <dbReference type="ARBA" id="ARBA00022989"/>
    </source>
</evidence>
<feature type="transmembrane region" description="Helical" evidence="11">
    <location>
        <begin position="284"/>
        <end position="303"/>
    </location>
</feature>
<name>A0AAN9A7D1_HALRR</name>
<keyword evidence="6" id="KW-0375">Hydrogen ion transport</keyword>
<evidence type="ECO:0000256" key="2">
    <source>
        <dbReference type="ARBA" id="ARBA00006513"/>
    </source>
</evidence>
<dbReference type="Pfam" id="PF03189">
    <property type="entry name" value="Otopetrin"/>
    <property type="match status" value="1"/>
</dbReference>
<gene>
    <name evidence="12" type="ORF">SK128_015438</name>
</gene>
<comment type="subcellular location">
    <subcellularLocation>
        <location evidence="1">Cell membrane</location>
        <topology evidence="1">Multi-pass membrane protein</topology>
    </subcellularLocation>
</comment>
<sequence length="358" mass="41449">MHCAGSSICFWIYNILRETAQSLHKLDSAGENDQANTTSTYQQVLSAESGERDWTMKYGCDGETTLTSILNRLTPYLFPFSIEFNIIMVGFWIILWENLGRMDRHNRIPFEESHNNDGESSERENSFASNLTIFADCHASLRGLFSGIFLFILTVLGTVLFFIFSANQETYMIGMQLNIFSELVLYILLLFSSIVAFYKLRKLDALSFNISHTDDILLFMCLPLIFFYEMATTISVKGDDRPAFIILNIMKIAQTVLQTVLICDGLRRCSNTPSLRNRKPGREFVIFMVITNISLWFLESFQIKNKEGHDYAYEYYGKTLWTLLSHFTLPFLLFFRFHSSACLADIWLDAYERDEKIH</sequence>
<keyword evidence="3" id="KW-0813">Transport</keyword>
<dbReference type="AlphaFoldDB" id="A0AAN9A7D1"/>
<evidence type="ECO:0000256" key="11">
    <source>
        <dbReference type="SAM" id="Phobius"/>
    </source>
</evidence>
<dbReference type="GO" id="GO:0015252">
    <property type="term" value="F:proton channel activity"/>
    <property type="evidence" value="ECO:0007669"/>
    <property type="project" value="InterPro"/>
</dbReference>
<dbReference type="GO" id="GO:0005886">
    <property type="term" value="C:plasma membrane"/>
    <property type="evidence" value="ECO:0007669"/>
    <property type="project" value="UniProtKB-SubCell"/>
</dbReference>
<comment type="similarity">
    <text evidence="2">Belongs to the otopetrin family.</text>
</comment>
<evidence type="ECO:0000313" key="12">
    <source>
        <dbReference type="EMBL" id="KAK7074920.1"/>
    </source>
</evidence>
<dbReference type="PANTHER" id="PTHR21522">
    <property type="entry name" value="PROTON CHANNEL OTOP"/>
    <property type="match status" value="1"/>
</dbReference>
<keyword evidence="9 11" id="KW-0472">Membrane</keyword>
<keyword evidence="7 11" id="KW-1133">Transmembrane helix</keyword>
<feature type="transmembrane region" description="Helical" evidence="11">
    <location>
        <begin position="76"/>
        <end position="96"/>
    </location>
</feature>
<evidence type="ECO:0000256" key="3">
    <source>
        <dbReference type="ARBA" id="ARBA00022448"/>
    </source>
</evidence>
<evidence type="ECO:0000313" key="13">
    <source>
        <dbReference type="Proteomes" id="UP001381693"/>
    </source>
</evidence>
<keyword evidence="4" id="KW-1003">Cell membrane</keyword>
<organism evidence="12 13">
    <name type="scientific">Halocaridina rubra</name>
    <name type="common">Hawaiian red shrimp</name>
    <dbReference type="NCBI Taxonomy" id="373956"/>
    <lineage>
        <taxon>Eukaryota</taxon>
        <taxon>Metazoa</taxon>
        <taxon>Ecdysozoa</taxon>
        <taxon>Arthropoda</taxon>
        <taxon>Crustacea</taxon>
        <taxon>Multicrustacea</taxon>
        <taxon>Malacostraca</taxon>
        <taxon>Eumalacostraca</taxon>
        <taxon>Eucarida</taxon>
        <taxon>Decapoda</taxon>
        <taxon>Pleocyemata</taxon>
        <taxon>Caridea</taxon>
        <taxon>Atyoidea</taxon>
        <taxon>Atyidae</taxon>
        <taxon>Halocaridina</taxon>
    </lineage>
</organism>
<reference evidence="12 13" key="1">
    <citation type="submission" date="2023-11" db="EMBL/GenBank/DDBJ databases">
        <title>Halocaridina rubra genome assembly.</title>
        <authorList>
            <person name="Smith C."/>
        </authorList>
    </citation>
    <scope>NUCLEOTIDE SEQUENCE [LARGE SCALE GENOMIC DNA]</scope>
    <source>
        <strain evidence="12">EP-1</strain>
        <tissue evidence="12">Whole</tissue>
    </source>
</reference>
<evidence type="ECO:0000256" key="5">
    <source>
        <dbReference type="ARBA" id="ARBA00022692"/>
    </source>
</evidence>
<keyword evidence="10" id="KW-0407">Ion channel</keyword>
<keyword evidence="8" id="KW-0406">Ion transport</keyword>
<dbReference type="PANTHER" id="PTHR21522:SF58">
    <property type="entry name" value="AGAP000074-PA"/>
    <property type="match status" value="1"/>
</dbReference>
<accession>A0AAN9A7D1</accession>
<comment type="caution">
    <text evidence="12">The sequence shown here is derived from an EMBL/GenBank/DDBJ whole genome shotgun (WGS) entry which is preliminary data.</text>
</comment>
<protein>
    <recommendedName>
        <fullName evidence="14">Otopetrin</fullName>
    </recommendedName>
</protein>
<proteinExistence type="inferred from homology"/>
<evidence type="ECO:0000256" key="9">
    <source>
        <dbReference type="ARBA" id="ARBA00023136"/>
    </source>
</evidence>
<feature type="transmembrane region" description="Helical" evidence="11">
    <location>
        <begin position="315"/>
        <end position="335"/>
    </location>
</feature>